<evidence type="ECO:0000256" key="1">
    <source>
        <dbReference type="ARBA" id="ARBA00018672"/>
    </source>
</evidence>
<dbReference type="InterPro" id="IPR036388">
    <property type="entry name" value="WH-like_DNA-bd_sf"/>
</dbReference>
<evidence type="ECO:0000256" key="7">
    <source>
        <dbReference type="PROSITE-ProRule" id="PRU01091"/>
    </source>
</evidence>
<feature type="domain" description="OmpR/PhoB-type" evidence="9">
    <location>
        <begin position="124"/>
        <end position="222"/>
    </location>
</feature>
<dbReference type="InterPro" id="IPR001867">
    <property type="entry name" value="OmpR/PhoB-type_DNA-bd"/>
</dbReference>
<dbReference type="SMART" id="SM00862">
    <property type="entry name" value="Trans_reg_C"/>
    <property type="match status" value="1"/>
</dbReference>
<dbReference type="SUPFAM" id="SSF52172">
    <property type="entry name" value="CheY-like"/>
    <property type="match status" value="1"/>
</dbReference>
<dbReference type="PANTHER" id="PTHR48111:SF67">
    <property type="entry name" value="TRANSCRIPTIONAL REGULATORY PROTEIN TCTD"/>
    <property type="match status" value="1"/>
</dbReference>
<dbReference type="PROSITE" id="PS50110">
    <property type="entry name" value="RESPONSE_REGULATORY"/>
    <property type="match status" value="1"/>
</dbReference>
<dbReference type="Gene3D" id="6.10.250.690">
    <property type="match status" value="1"/>
</dbReference>
<dbReference type="CDD" id="cd00383">
    <property type="entry name" value="trans_reg_C"/>
    <property type="match status" value="1"/>
</dbReference>
<protein>
    <recommendedName>
        <fullName evidence="1">Stage 0 sporulation protein A homolog</fullName>
    </recommendedName>
</protein>
<dbReference type="RefSeq" id="WP_249307637.1">
    <property type="nucleotide sequence ID" value="NZ_JACRSZ010000004.1"/>
</dbReference>
<dbReference type="Pfam" id="PF00072">
    <property type="entry name" value="Response_reg"/>
    <property type="match status" value="1"/>
</dbReference>
<evidence type="ECO:0000256" key="2">
    <source>
        <dbReference type="ARBA" id="ARBA00023015"/>
    </source>
</evidence>
<dbReference type="Gene3D" id="1.10.10.10">
    <property type="entry name" value="Winged helix-like DNA-binding domain superfamily/Winged helix DNA-binding domain"/>
    <property type="match status" value="1"/>
</dbReference>
<keyword evidence="4" id="KW-0804">Transcription</keyword>
<reference evidence="10 11" key="1">
    <citation type="submission" date="2020-08" db="EMBL/GenBank/DDBJ databases">
        <title>Genome public.</title>
        <authorList>
            <person name="Liu C."/>
            <person name="Sun Q."/>
        </authorList>
    </citation>
    <scope>NUCLEOTIDE SEQUENCE [LARGE SCALE GENOMIC DNA]</scope>
    <source>
        <strain evidence="10 11">NSJ-46</strain>
    </source>
</reference>
<comment type="caution">
    <text evidence="10">The sequence shown here is derived from an EMBL/GenBank/DDBJ whole genome shotgun (WGS) entry which is preliminary data.</text>
</comment>
<organism evidence="10 11">
    <name type="scientific">Jingyaoa shaoxingensis</name>
    <dbReference type="NCBI Taxonomy" id="2763671"/>
    <lineage>
        <taxon>Bacteria</taxon>
        <taxon>Bacillati</taxon>
        <taxon>Bacillota</taxon>
        <taxon>Clostridia</taxon>
        <taxon>Lachnospirales</taxon>
        <taxon>Lachnospiraceae</taxon>
        <taxon>Jingyaoa</taxon>
    </lineage>
</organism>
<evidence type="ECO:0000313" key="10">
    <source>
        <dbReference type="EMBL" id="MBC8572606.1"/>
    </source>
</evidence>
<dbReference type="SMART" id="SM00448">
    <property type="entry name" value="REC"/>
    <property type="match status" value="1"/>
</dbReference>
<dbReference type="Proteomes" id="UP000657421">
    <property type="component" value="Unassembled WGS sequence"/>
</dbReference>
<accession>A0ABR7N895</accession>
<dbReference type="Pfam" id="PF00486">
    <property type="entry name" value="Trans_reg_C"/>
    <property type="match status" value="1"/>
</dbReference>
<dbReference type="InterPro" id="IPR039420">
    <property type="entry name" value="WalR-like"/>
</dbReference>
<dbReference type="Gene3D" id="3.40.50.2300">
    <property type="match status" value="1"/>
</dbReference>
<comment type="function">
    <text evidence="5">May play the central regulatory role in sporulation. It may be an element of the effector pathway responsible for the activation of sporulation genes in response to nutritional stress. Spo0A may act in concert with spo0H (a sigma factor) to control the expression of some genes that are critical to the sporulation process.</text>
</comment>
<feature type="domain" description="Response regulatory" evidence="8">
    <location>
        <begin position="2"/>
        <end position="116"/>
    </location>
</feature>
<evidence type="ECO:0000256" key="6">
    <source>
        <dbReference type="PROSITE-ProRule" id="PRU00169"/>
    </source>
</evidence>
<dbReference type="InterPro" id="IPR011006">
    <property type="entry name" value="CheY-like_superfamily"/>
</dbReference>
<dbReference type="PROSITE" id="PS51755">
    <property type="entry name" value="OMPR_PHOB"/>
    <property type="match status" value="1"/>
</dbReference>
<keyword evidence="2" id="KW-0805">Transcription regulation</keyword>
<gene>
    <name evidence="10" type="ORF">H8716_05825</name>
</gene>
<evidence type="ECO:0000256" key="4">
    <source>
        <dbReference type="ARBA" id="ARBA00023163"/>
    </source>
</evidence>
<name>A0ABR7N895_9FIRM</name>
<evidence type="ECO:0000259" key="9">
    <source>
        <dbReference type="PROSITE" id="PS51755"/>
    </source>
</evidence>
<dbReference type="PANTHER" id="PTHR48111">
    <property type="entry name" value="REGULATOR OF RPOS"/>
    <property type="match status" value="1"/>
</dbReference>
<proteinExistence type="predicted"/>
<feature type="DNA-binding region" description="OmpR/PhoB-type" evidence="7">
    <location>
        <begin position="124"/>
        <end position="222"/>
    </location>
</feature>
<keyword evidence="3 7" id="KW-0238">DNA-binding</keyword>
<keyword evidence="11" id="KW-1185">Reference proteome</keyword>
<dbReference type="InterPro" id="IPR001789">
    <property type="entry name" value="Sig_transdc_resp-reg_receiver"/>
</dbReference>
<evidence type="ECO:0000259" key="8">
    <source>
        <dbReference type="PROSITE" id="PS50110"/>
    </source>
</evidence>
<evidence type="ECO:0000256" key="3">
    <source>
        <dbReference type="ARBA" id="ARBA00023125"/>
    </source>
</evidence>
<keyword evidence="6" id="KW-0597">Phosphoprotein</keyword>
<feature type="modified residue" description="4-aspartylphosphate" evidence="6">
    <location>
        <position position="51"/>
    </location>
</feature>
<evidence type="ECO:0000256" key="5">
    <source>
        <dbReference type="ARBA" id="ARBA00024867"/>
    </source>
</evidence>
<dbReference type="EMBL" id="JACRSZ010000004">
    <property type="protein sequence ID" value="MBC8572606.1"/>
    <property type="molecule type" value="Genomic_DNA"/>
</dbReference>
<sequence length="224" mass="25421">MRLLIAEDDNDIRRALVALLQKNNYTLDETDNGTDAYTFASRGQYDGIILDIMMPGMDGLEVLGKLRSEKNNIPILLLTAKSEVEDRVKGLDAGADDYLPKPFSVSELLARVRAILRRREQYQAEVLSYGDLSLNSASFELVCKDQKLPLSSREYQIMEMLMRTPTAIVTSDTLMEQVWGWDSEVSVNNIWVYISNLRKKLQQLNTSVSIRAVRGVGYCMEESR</sequence>
<evidence type="ECO:0000313" key="11">
    <source>
        <dbReference type="Proteomes" id="UP000657421"/>
    </source>
</evidence>